<dbReference type="EMBL" id="NMUH01001598">
    <property type="protein sequence ID" value="MQL93796.1"/>
    <property type="molecule type" value="Genomic_DNA"/>
</dbReference>
<dbReference type="AlphaFoldDB" id="A0A843VF79"/>
<proteinExistence type="predicted"/>
<dbReference type="Proteomes" id="UP000652761">
    <property type="component" value="Unassembled WGS sequence"/>
</dbReference>
<name>A0A843VF79_COLES</name>
<dbReference type="PANTHER" id="PTHR31656">
    <property type="entry name" value="ROOT CAP DOMAIN-CONTAINING PROTEIN"/>
    <property type="match status" value="1"/>
</dbReference>
<keyword evidence="3" id="KW-1185">Reference proteome</keyword>
<sequence length="371" mass="39700">MSVQRITVPSLLVHLLVASVALVGSAVDLYGNAPPPPGGPAPPPPFAVRGKTFPPESTFCIDPTTPCFGKTIQCPASCPMTNPADAKAKACHIDCANPLCAGECRSQGNSCEGKGAACQDPRFVGGDGIMFYFHGKASHHFALVSDPNLQINAHFIGLRPQGRPRDFTWIQALGILFDTHTFTVAARRAVSWDADADHLDITYDGVPVPLDEGHRASWSASDDASGLRVVRRGRVNSATVTLPGVFELMLSAVPVTQEDSRVHRYGIPDDDCFAHLEVQFRFSGLSEKVEGVLGQTYRPDFHSPVKRGVPMPVMGGEDRYMTSSLLAANCNSCMFSAALQLAAEKAALPLDAATLECTSKMSNGYGVVCRR</sequence>
<keyword evidence="1" id="KW-0732">Signal</keyword>
<feature type="chain" id="PRO_5032683605" evidence="1">
    <location>
        <begin position="27"/>
        <end position="371"/>
    </location>
</feature>
<organism evidence="2 3">
    <name type="scientific">Colocasia esculenta</name>
    <name type="common">Wild taro</name>
    <name type="synonym">Arum esculentum</name>
    <dbReference type="NCBI Taxonomy" id="4460"/>
    <lineage>
        <taxon>Eukaryota</taxon>
        <taxon>Viridiplantae</taxon>
        <taxon>Streptophyta</taxon>
        <taxon>Embryophyta</taxon>
        <taxon>Tracheophyta</taxon>
        <taxon>Spermatophyta</taxon>
        <taxon>Magnoliopsida</taxon>
        <taxon>Liliopsida</taxon>
        <taxon>Araceae</taxon>
        <taxon>Aroideae</taxon>
        <taxon>Colocasieae</taxon>
        <taxon>Colocasia</taxon>
    </lineage>
</organism>
<evidence type="ECO:0000256" key="1">
    <source>
        <dbReference type="SAM" id="SignalP"/>
    </source>
</evidence>
<gene>
    <name evidence="2" type="ORF">Taro_026435</name>
</gene>
<feature type="signal peptide" evidence="1">
    <location>
        <begin position="1"/>
        <end position="26"/>
    </location>
</feature>
<dbReference type="Pfam" id="PF06830">
    <property type="entry name" value="Root_cap"/>
    <property type="match status" value="1"/>
</dbReference>
<comment type="caution">
    <text evidence="2">The sequence shown here is derived from an EMBL/GenBank/DDBJ whole genome shotgun (WGS) entry which is preliminary data.</text>
</comment>
<dbReference type="InterPro" id="IPR009646">
    <property type="entry name" value="Root_cap"/>
</dbReference>
<evidence type="ECO:0000313" key="2">
    <source>
        <dbReference type="EMBL" id="MQL93796.1"/>
    </source>
</evidence>
<dbReference type="OrthoDB" id="2012063at2759"/>
<evidence type="ECO:0000313" key="3">
    <source>
        <dbReference type="Proteomes" id="UP000652761"/>
    </source>
</evidence>
<accession>A0A843VF79</accession>
<protein>
    <submittedName>
        <fullName evidence="2">Uncharacterized protein</fullName>
    </submittedName>
</protein>
<reference evidence="2" key="1">
    <citation type="submission" date="2017-07" db="EMBL/GenBank/DDBJ databases">
        <title>Taro Niue Genome Assembly and Annotation.</title>
        <authorList>
            <person name="Atibalentja N."/>
            <person name="Keating K."/>
            <person name="Fields C.J."/>
        </authorList>
    </citation>
    <scope>NUCLEOTIDE SEQUENCE</scope>
    <source>
        <strain evidence="2">Niue_2</strain>
        <tissue evidence="2">Leaf</tissue>
    </source>
</reference>